<evidence type="ECO:0000313" key="2">
    <source>
        <dbReference type="Proteomes" id="UP000001811"/>
    </source>
</evidence>
<dbReference type="AlphaFoldDB" id="A0A5F9D8Y1"/>
<protein>
    <submittedName>
        <fullName evidence="1">Uncharacterized protein</fullName>
    </submittedName>
</protein>
<dbReference type="GO" id="GO:0040001">
    <property type="term" value="P:establishment of mitotic spindle localization"/>
    <property type="evidence" value="ECO:0007669"/>
    <property type="project" value="TreeGrafter"/>
</dbReference>
<dbReference type="GO" id="GO:0008017">
    <property type="term" value="F:microtubule binding"/>
    <property type="evidence" value="ECO:0007669"/>
    <property type="project" value="TreeGrafter"/>
</dbReference>
<dbReference type="InParanoid" id="A0A5F9D8Y1"/>
<proteinExistence type="predicted"/>
<dbReference type="Ensembl" id="ENSOCUT00000024646.2">
    <property type="protein sequence ID" value="ENSOCUP00000041711.1"/>
    <property type="gene ID" value="ENSOCUG00000038354.1"/>
</dbReference>
<name>A0A5F9D8Y1_RABIT</name>
<organism evidence="1 2">
    <name type="scientific">Oryctolagus cuniculus</name>
    <name type="common">Rabbit</name>
    <dbReference type="NCBI Taxonomy" id="9986"/>
    <lineage>
        <taxon>Eukaryota</taxon>
        <taxon>Metazoa</taxon>
        <taxon>Chordata</taxon>
        <taxon>Craniata</taxon>
        <taxon>Vertebrata</taxon>
        <taxon>Euteleostomi</taxon>
        <taxon>Mammalia</taxon>
        <taxon>Eutheria</taxon>
        <taxon>Euarchontoglires</taxon>
        <taxon>Glires</taxon>
        <taxon>Lagomorpha</taxon>
        <taxon>Leporidae</taxon>
        <taxon>Oryctolagus</taxon>
    </lineage>
</organism>
<dbReference type="GeneTree" id="ENSGT00940000155574"/>
<dbReference type="GO" id="GO:0005876">
    <property type="term" value="C:spindle microtubule"/>
    <property type="evidence" value="ECO:0007669"/>
    <property type="project" value="TreeGrafter"/>
</dbReference>
<dbReference type="PANTHER" id="PTHR21567:SF30">
    <property type="entry name" value="CLIP-ASSOCIATING PROTEIN 2"/>
    <property type="match status" value="1"/>
</dbReference>
<dbReference type="PANTHER" id="PTHR21567">
    <property type="entry name" value="CLASP"/>
    <property type="match status" value="1"/>
</dbReference>
<dbReference type="Gene3D" id="1.25.10.10">
    <property type="entry name" value="Leucine-rich Repeat Variant"/>
    <property type="match status" value="1"/>
</dbReference>
<dbReference type="GO" id="GO:0072686">
    <property type="term" value="C:mitotic spindle"/>
    <property type="evidence" value="ECO:0007669"/>
    <property type="project" value="TreeGrafter"/>
</dbReference>
<dbReference type="GO" id="GO:0090307">
    <property type="term" value="P:mitotic spindle assembly"/>
    <property type="evidence" value="ECO:0007669"/>
    <property type="project" value="TreeGrafter"/>
</dbReference>
<accession>A0A5F9D8Y1</accession>
<reference evidence="1" key="3">
    <citation type="submission" date="2025-09" db="UniProtKB">
        <authorList>
            <consortium name="Ensembl"/>
        </authorList>
    </citation>
    <scope>IDENTIFICATION</scope>
    <source>
        <strain evidence="1">Thorbecke</strain>
    </source>
</reference>
<dbReference type="GO" id="GO:0000776">
    <property type="term" value="C:kinetochore"/>
    <property type="evidence" value="ECO:0007669"/>
    <property type="project" value="TreeGrafter"/>
</dbReference>
<dbReference type="GO" id="GO:0045180">
    <property type="term" value="C:basal cortex"/>
    <property type="evidence" value="ECO:0007669"/>
    <property type="project" value="TreeGrafter"/>
</dbReference>
<evidence type="ECO:0000313" key="1">
    <source>
        <dbReference type="Ensembl" id="ENSOCUP00000041711.1"/>
    </source>
</evidence>
<dbReference type="GO" id="GO:0005815">
    <property type="term" value="C:microtubule organizing center"/>
    <property type="evidence" value="ECO:0007669"/>
    <property type="project" value="TreeGrafter"/>
</dbReference>
<dbReference type="Proteomes" id="UP000001811">
    <property type="component" value="Unplaced"/>
</dbReference>
<keyword evidence="2" id="KW-1185">Reference proteome</keyword>
<reference evidence="1" key="2">
    <citation type="submission" date="2025-08" db="UniProtKB">
        <authorList>
            <consortium name="Ensembl"/>
        </authorList>
    </citation>
    <scope>IDENTIFICATION</scope>
    <source>
        <strain evidence="1">Thorbecke</strain>
    </source>
</reference>
<dbReference type="STRING" id="9986.ENSOCUP00000041711"/>
<dbReference type="GO" id="GO:0005881">
    <property type="term" value="C:cytoplasmic microtubule"/>
    <property type="evidence" value="ECO:0007669"/>
    <property type="project" value="TreeGrafter"/>
</dbReference>
<reference evidence="1 2" key="1">
    <citation type="journal article" date="2011" name="Nature">
        <title>A high-resolution map of human evolutionary constraint using 29 mammals.</title>
        <authorList>
            <person name="Lindblad-Toh K."/>
            <person name="Garber M."/>
            <person name="Zuk O."/>
            <person name="Lin M.F."/>
            <person name="Parker B.J."/>
            <person name="Washietl S."/>
            <person name="Kheradpour P."/>
            <person name="Ernst J."/>
            <person name="Jordan G."/>
            <person name="Mauceli E."/>
            <person name="Ward L.D."/>
            <person name="Lowe C.B."/>
            <person name="Holloway A.K."/>
            <person name="Clamp M."/>
            <person name="Gnerre S."/>
            <person name="Alfoldi J."/>
            <person name="Beal K."/>
            <person name="Chang J."/>
            <person name="Clawson H."/>
            <person name="Cuff J."/>
            <person name="Di Palma F."/>
            <person name="Fitzgerald S."/>
            <person name="Flicek P."/>
            <person name="Guttman M."/>
            <person name="Hubisz M.J."/>
            <person name="Jaffe D.B."/>
            <person name="Jungreis I."/>
            <person name="Kent W.J."/>
            <person name="Kostka D."/>
            <person name="Lara M."/>
            <person name="Martins A.L."/>
            <person name="Massingham T."/>
            <person name="Moltke I."/>
            <person name="Raney B.J."/>
            <person name="Rasmussen M.D."/>
            <person name="Robinson J."/>
            <person name="Stark A."/>
            <person name="Vilella A.J."/>
            <person name="Wen J."/>
            <person name="Xie X."/>
            <person name="Zody M.C."/>
            <person name="Baldwin J."/>
            <person name="Bloom T."/>
            <person name="Chin C.W."/>
            <person name="Heiman D."/>
            <person name="Nicol R."/>
            <person name="Nusbaum C."/>
            <person name="Young S."/>
            <person name="Wilkinson J."/>
            <person name="Worley K.C."/>
            <person name="Kovar C.L."/>
            <person name="Muzny D.M."/>
            <person name="Gibbs R.A."/>
            <person name="Cree A."/>
            <person name="Dihn H.H."/>
            <person name="Fowler G."/>
            <person name="Jhangiani S."/>
            <person name="Joshi V."/>
            <person name="Lee S."/>
            <person name="Lewis L.R."/>
            <person name="Nazareth L.V."/>
            <person name="Okwuonu G."/>
            <person name="Santibanez J."/>
            <person name="Warren W.C."/>
            <person name="Mardis E.R."/>
            <person name="Weinstock G.M."/>
            <person name="Wilson R.K."/>
            <person name="Delehaunty K."/>
            <person name="Dooling D."/>
            <person name="Fronik C."/>
            <person name="Fulton L."/>
            <person name="Fulton B."/>
            <person name="Graves T."/>
            <person name="Minx P."/>
            <person name="Sodergren E."/>
            <person name="Birney E."/>
            <person name="Margulies E.H."/>
            <person name="Herrero J."/>
            <person name="Green E.D."/>
            <person name="Haussler D."/>
            <person name="Siepel A."/>
            <person name="Goldman N."/>
            <person name="Pollard K.S."/>
            <person name="Pedersen J.S."/>
            <person name="Lander E.S."/>
            <person name="Kellis M."/>
        </authorList>
    </citation>
    <scope>NUCLEOTIDE SEQUENCE [LARGE SCALE GENOMIC DNA]</scope>
    <source>
        <strain evidence="2">Thorbecke</strain>
    </source>
</reference>
<dbReference type="InterPro" id="IPR011989">
    <property type="entry name" value="ARM-like"/>
</dbReference>
<sequence>MKTLEAHKVPHKEVMRSAEGAASALATSITPEQCIKVPGPIIQTTDYPINMAAIKMQTNVIARMSKEPLNRLLPESMLGLIQGYDHSESSVQEAGVLCLVAVHAVIGDELKPHLSQLTSNKMFVLILVSRAVQGQALGPSSTALLGHSRELDWKSKS</sequence>